<proteinExistence type="predicted"/>
<evidence type="ECO:0000313" key="3">
    <source>
        <dbReference type="Proteomes" id="UP000266340"/>
    </source>
</evidence>
<organism evidence="2 3">
    <name type="scientific">Cohnella faecalis</name>
    <dbReference type="NCBI Taxonomy" id="2315694"/>
    <lineage>
        <taxon>Bacteria</taxon>
        <taxon>Bacillati</taxon>
        <taxon>Bacillota</taxon>
        <taxon>Bacilli</taxon>
        <taxon>Bacillales</taxon>
        <taxon>Paenibacillaceae</taxon>
        <taxon>Cohnella</taxon>
    </lineage>
</organism>
<reference evidence="2 3" key="1">
    <citation type="submission" date="2018-09" db="EMBL/GenBank/DDBJ databases">
        <title>Cohnella cavernae sp. nov., isolated from a karst cave.</title>
        <authorList>
            <person name="Zhu H."/>
        </authorList>
    </citation>
    <scope>NUCLEOTIDE SEQUENCE [LARGE SCALE GENOMIC DNA]</scope>
    <source>
        <strain evidence="2 3">K2E09-144</strain>
    </source>
</reference>
<keyword evidence="3" id="KW-1185">Reference proteome</keyword>
<sequence>MTHSRTSSGNIVKLAAAALVAVQVASFGLGGSASAAESPIVVNVDQIAKQAEWAPVSTGGRCNCR</sequence>
<feature type="signal peptide" evidence="1">
    <location>
        <begin position="1"/>
        <end position="35"/>
    </location>
</feature>
<dbReference type="RefSeq" id="WP_119150371.1">
    <property type="nucleotide sequence ID" value="NZ_QXJM01000039.1"/>
</dbReference>
<comment type="caution">
    <text evidence="2">The sequence shown here is derived from an EMBL/GenBank/DDBJ whole genome shotgun (WGS) entry which is preliminary data.</text>
</comment>
<dbReference type="EMBL" id="QXJM01000039">
    <property type="protein sequence ID" value="RIE02330.1"/>
    <property type="molecule type" value="Genomic_DNA"/>
</dbReference>
<keyword evidence="1" id="KW-0732">Signal</keyword>
<name>A0A398CJ31_9BACL</name>
<evidence type="ECO:0000313" key="2">
    <source>
        <dbReference type="EMBL" id="RIE02330.1"/>
    </source>
</evidence>
<gene>
    <name evidence="2" type="ORF">D3H35_16565</name>
</gene>
<evidence type="ECO:0000256" key="1">
    <source>
        <dbReference type="SAM" id="SignalP"/>
    </source>
</evidence>
<dbReference type="Proteomes" id="UP000266340">
    <property type="component" value="Unassembled WGS sequence"/>
</dbReference>
<feature type="chain" id="PRO_5017299212" evidence="1">
    <location>
        <begin position="36"/>
        <end position="65"/>
    </location>
</feature>
<protein>
    <submittedName>
        <fullName evidence="2">Uncharacterized protein</fullName>
    </submittedName>
</protein>
<dbReference type="AlphaFoldDB" id="A0A398CJ31"/>
<accession>A0A398CJ31</accession>